<keyword evidence="5 11" id="KW-0547">Nucleotide-binding</keyword>
<dbReference type="SUPFAM" id="SSF52374">
    <property type="entry name" value="Nucleotidylyl transferase"/>
    <property type="match status" value="1"/>
</dbReference>
<dbReference type="InParanoid" id="A0A2R5GL40"/>
<dbReference type="InterPro" id="IPR014729">
    <property type="entry name" value="Rossmann-like_a/b/a_fold"/>
</dbReference>
<dbReference type="Proteomes" id="UP000241890">
    <property type="component" value="Unassembled WGS sequence"/>
</dbReference>
<dbReference type="GO" id="GO:0005739">
    <property type="term" value="C:mitochondrion"/>
    <property type="evidence" value="ECO:0007669"/>
    <property type="project" value="UniProtKB-SubCell"/>
</dbReference>
<evidence type="ECO:0000256" key="2">
    <source>
        <dbReference type="ARBA" id="ARBA00005594"/>
    </source>
</evidence>
<dbReference type="CDD" id="cd00806">
    <property type="entry name" value="TrpRS_core"/>
    <property type="match status" value="1"/>
</dbReference>
<accession>A0A2R5GL40</accession>
<dbReference type="InterPro" id="IPR024109">
    <property type="entry name" value="Trp-tRNA-ligase_bac-type"/>
</dbReference>
<keyword evidence="6 11" id="KW-0067">ATP-binding</keyword>
<dbReference type="HAMAP" id="MF_00140_B">
    <property type="entry name" value="Trp_tRNA_synth_B"/>
    <property type="match status" value="1"/>
</dbReference>
<evidence type="ECO:0000256" key="3">
    <source>
        <dbReference type="ARBA" id="ARBA00013161"/>
    </source>
</evidence>
<keyword evidence="8 11" id="KW-0030">Aminoacyl-tRNA synthetase</keyword>
<dbReference type="Pfam" id="PF00579">
    <property type="entry name" value="tRNA-synt_1b"/>
    <property type="match status" value="1"/>
</dbReference>
<dbReference type="PANTHER" id="PTHR43766">
    <property type="entry name" value="TRYPTOPHAN--TRNA LIGASE, MITOCHONDRIAL"/>
    <property type="match status" value="1"/>
</dbReference>
<dbReference type="PROSITE" id="PS00178">
    <property type="entry name" value="AA_TRNA_LIGASE_I"/>
    <property type="match status" value="1"/>
</dbReference>
<evidence type="ECO:0000256" key="9">
    <source>
        <dbReference type="ARBA" id="ARBA00030268"/>
    </source>
</evidence>
<sequence length="398" mass="43930">MASTAVVRQVLSGITPSGVPTLGNYLGALRSWIWLQRAVSNSARENGVLSLDASPLSEEDARRALESYDQDIAEVAANQGDLSFAARAQKTDGHSLFMIADLHAMTVPKNMENLRQKSFELVASYLACGLDPKQAVLFQQSRVAAHSEFAWIMQCYTSVGRLNRMTQFKEKAGKRSENATAGLYTYPSLMAADILLYNPTHVPVGDDQMQHLEFTRDMADRFNDRANLELFRPPDAIYQESGAARIMSLRDGNKKMSKSDPNEGSRILLTDSADDIARKIKKAVTDTAGAISRADRKNDRPAVFNLLTISAALRGTDLRDELIAYDGRMCSELKNDLTELLVDVICPIGDEVHRLLDDRDVIYKVLDDGADRAAEIASITMKDVHQVMGLTPFSKANP</sequence>
<dbReference type="InterPro" id="IPR050203">
    <property type="entry name" value="Trp-tRNA_synthetase"/>
</dbReference>
<gene>
    <name evidence="12" type="ORF">FCC1311_048152</name>
</gene>
<evidence type="ECO:0000256" key="6">
    <source>
        <dbReference type="ARBA" id="ARBA00022840"/>
    </source>
</evidence>
<dbReference type="InterPro" id="IPR002306">
    <property type="entry name" value="Trp-tRNA-ligase"/>
</dbReference>
<evidence type="ECO:0000256" key="5">
    <source>
        <dbReference type="ARBA" id="ARBA00022741"/>
    </source>
</evidence>
<dbReference type="Gene3D" id="1.10.240.10">
    <property type="entry name" value="Tyrosyl-Transfer RNA Synthetase"/>
    <property type="match status" value="1"/>
</dbReference>
<reference evidence="12 13" key="1">
    <citation type="submission" date="2017-12" db="EMBL/GenBank/DDBJ databases">
        <title>Sequencing, de novo assembly and annotation of complete genome of a new Thraustochytrid species, strain FCC1311.</title>
        <authorList>
            <person name="Sedici K."/>
            <person name="Godart F."/>
            <person name="Aiese Cigliano R."/>
            <person name="Sanseverino W."/>
            <person name="Barakat M."/>
            <person name="Ortet P."/>
            <person name="Marechal E."/>
            <person name="Cagnac O."/>
            <person name="Amato A."/>
        </authorList>
    </citation>
    <scope>NUCLEOTIDE SEQUENCE [LARGE SCALE GENOMIC DNA]</scope>
</reference>
<comment type="catalytic activity">
    <reaction evidence="10">
        <text>tRNA(Trp) + L-tryptophan + ATP = L-tryptophyl-tRNA(Trp) + AMP + diphosphate + H(+)</text>
        <dbReference type="Rhea" id="RHEA:24080"/>
        <dbReference type="Rhea" id="RHEA-COMP:9671"/>
        <dbReference type="Rhea" id="RHEA-COMP:9705"/>
        <dbReference type="ChEBI" id="CHEBI:15378"/>
        <dbReference type="ChEBI" id="CHEBI:30616"/>
        <dbReference type="ChEBI" id="CHEBI:33019"/>
        <dbReference type="ChEBI" id="CHEBI:57912"/>
        <dbReference type="ChEBI" id="CHEBI:78442"/>
        <dbReference type="ChEBI" id="CHEBI:78535"/>
        <dbReference type="ChEBI" id="CHEBI:456215"/>
        <dbReference type="EC" id="6.1.1.2"/>
    </reaction>
</comment>
<dbReference type="GO" id="GO:0004830">
    <property type="term" value="F:tryptophan-tRNA ligase activity"/>
    <property type="evidence" value="ECO:0007669"/>
    <property type="project" value="UniProtKB-EC"/>
</dbReference>
<dbReference type="GO" id="GO:0005524">
    <property type="term" value="F:ATP binding"/>
    <property type="evidence" value="ECO:0007669"/>
    <property type="project" value="UniProtKB-KW"/>
</dbReference>
<dbReference type="PANTHER" id="PTHR43766:SF1">
    <property type="entry name" value="TRYPTOPHAN--TRNA LIGASE, MITOCHONDRIAL"/>
    <property type="match status" value="1"/>
</dbReference>
<dbReference type="OrthoDB" id="15808at2759"/>
<dbReference type="InterPro" id="IPR001412">
    <property type="entry name" value="aa-tRNA-synth_I_CS"/>
</dbReference>
<proteinExistence type="inferred from homology"/>
<evidence type="ECO:0000256" key="10">
    <source>
        <dbReference type="ARBA" id="ARBA00049929"/>
    </source>
</evidence>
<dbReference type="EC" id="6.1.1.2" evidence="3"/>
<evidence type="ECO:0000313" key="12">
    <source>
        <dbReference type="EMBL" id="GBG28594.1"/>
    </source>
</evidence>
<evidence type="ECO:0000256" key="1">
    <source>
        <dbReference type="ARBA" id="ARBA00004173"/>
    </source>
</evidence>
<comment type="similarity">
    <text evidence="2 11">Belongs to the class-I aminoacyl-tRNA synthetase family.</text>
</comment>
<protein>
    <recommendedName>
        <fullName evidence="3">tryptophan--tRNA ligase</fullName>
        <ecNumber evidence="3">6.1.1.2</ecNumber>
    </recommendedName>
    <alternativeName>
        <fullName evidence="9">Tryptophanyl-tRNA synthetase</fullName>
    </alternativeName>
</protein>
<evidence type="ECO:0000256" key="7">
    <source>
        <dbReference type="ARBA" id="ARBA00022917"/>
    </source>
</evidence>
<organism evidence="12 13">
    <name type="scientific">Hondaea fermentalgiana</name>
    <dbReference type="NCBI Taxonomy" id="2315210"/>
    <lineage>
        <taxon>Eukaryota</taxon>
        <taxon>Sar</taxon>
        <taxon>Stramenopiles</taxon>
        <taxon>Bigyra</taxon>
        <taxon>Labyrinthulomycetes</taxon>
        <taxon>Thraustochytrida</taxon>
        <taxon>Thraustochytriidae</taxon>
        <taxon>Hondaea</taxon>
    </lineage>
</organism>
<evidence type="ECO:0000256" key="11">
    <source>
        <dbReference type="RuleBase" id="RU363036"/>
    </source>
</evidence>
<comment type="subcellular location">
    <subcellularLocation>
        <location evidence="1">Mitochondrion</location>
    </subcellularLocation>
</comment>
<dbReference type="EMBL" id="BEYU01000044">
    <property type="protein sequence ID" value="GBG28594.1"/>
    <property type="molecule type" value="Genomic_DNA"/>
</dbReference>
<keyword evidence="4 11" id="KW-0436">Ligase</keyword>
<dbReference type="Gene3D" id="3.40.50.620">
    <property type="entry name" value="HUPs"/>
    <property type="match status" value="2"/>
</dbReference>
<dbReference type="InterPro" id="IPR002305">
    <property type="entry name" value="aa-tRNA-synth_Ic"/>
</dbReference>
<evidence type="ECO:0000256" key="4">
    <source>
        <dbReference type="ARBA" id="ARBA00022598"/>
    </source>
</evidence>
<keyword evidence="7 11" id="KW-0648">Protein biosynthesis</keyword>
<dbReference type="PRINTS" id="PR01039">
    <property type="entry name" value="TRNASYNTHTRP"/>
</dbReference>
<dbReference type="NCBIfam" id="TIGR00233">
    <property type="entry name" value="trpS"/>
    <property type="match status" value="1"/>
</dbReference>
<dbReference type="AlphaFoldDB" id="A0A2R5GL40"/>
<evidence type="ECO:0000256" key="8">
    <source>
        <dbReference type="ARBA" id="ARBA00023146"/>
    </source>
</evidence>
<name>A0A2R5GL40_9STRA</name>
<dbReference type="GO" id="GO:0006436">
    <property type="term" value="P:tryptophanyl-tRNA aminoacylation"/>
    <property type="evidence" value="ECO:0007669"/>
    <property type="project" value="InterPro"/>
</dbReference>
<keyword evidence="13" id="KW-1185">Reference proteome</keyword>
<evidence type="ECO:0000313" key="13">
    <source>
        <dbReference type="Proteomes" id="UP000241890"/>
    </source>
</evidence>
<comment type="caution">
    <text evidence="12">The sequence shown here is derived from an EMBL/GenBank/DDBJ whole genome shotgun (WGS) entry which is preliminary data.</text>
</comment>